<accession>H8I731</accession>
<dbReference type="RefSeq" id="WP_014406113.1">
    <property type="nucleotide sequence ID" value="NC_017034.1"/>
</dbReference>
<dbReference type="Proteomes" id="UP000005233">
    <property type="component" value="Chromosome"/>
</dbReference>
<dbReference type="HOGENOM" id="CLU_1976516_0_0_2"/>
<dbReference type="OrthoDB" id="12371at2157"/>
<keyword evidence="2" id="KW-1185">Reference proteome</keyword>
<organism evidence="1 2">
    <name type="scientific">Methanocella conradii (strain DSM 24694 / JCM 17849 / CGMCC 1.5162 / HZ254)</name>
    <dbReference type="NCBI Taxonomy" id="1041930"/>
    <lineage>
        <taxon>Archaea</taxon>
        <taxon>Methanobacteriati</taxon>
        <taxon>Methanobacteriota</taxon>
        <taxon>Stenosarchaea group</taxon>
        <taxon>Methanomicrobia</taxon>
        <taxon>Methanocellales</taxon>
        <taxon>Methanocellaceae</taxon>
        <taxon>Methanocella</taxon>
    </lineage>
</organism>
<proteinExistence type="predicted"/>
<dbReference type="KEGG" id="mez:Mtc_1530"/>
<evidence type="ECO:0000313" key="2">
    <source>
        <dbReference type="Proteomes" id="UP000005233"/>
    </source>
</evidence>
<evidence type="ECO:0000313" key="1">
    <source>
        <dbReference type="EMBL" id="AFD00282.1"/>
    </source>
</evidence>
<dbReference type="GeneID" id="11971666"/>
<gene>
    <name evidence="1" type="ordered locus">Mtc_1530</name>
</gene>
<sequence length="126" mass="13510">MDRTLGILIVSALALALLTATMVSVGHNVMNEDDALRIAENFITNEATYKFDGMKDTLKLDITGTFPGGFEVTGCFISAHGGYGDRTGQFVTEALTPHTCIIIISNGKVESATMDGSYDMISQKLI</sequence>
<dbReference type="AlphaFoldDB" id="H8I731"/>
<dbReference type="eggNOG" id="arCOG06717">
    <property type="taxonomic scope" value="Archaea"/>
</dbReference>
<name>H8I731_METCZ</name>
<dbReference type="EMBL" id="CP003243">
    <property type="protein sequence ID" value="AFD00282.1"/>
    <property type="molecule type" value="Genomic_DNA"/>
</dbReference>
<protein>
    <submittedName>
        <fullName evidence="1">Uncharacterized protein</fullName>
    </submittedName>
</protein>
<reference evidence="1 2" key="1">
    <citation type="journal article" date="2012" name="J. Bacteriol.">
        <title>Complete genome sequence of a thermophilic methanogen, Methanocella conradii HZ254, isolated from Chinese rice field soil.</title>
        <authorList>
            <person name="Lu Z."/>
            <person name="Lu Y."/>
        </authorList>
    </citation>
    <scope>NUCLEOTIDE SEQUENCE [LARGE SCALE GENOMIC DNA]</scope>
    <source>
        <strain evidence="2">DSM 24694 / JCM 17849 / CGMCC 1.5162 / HZ254</strain>
    </source>
</reference>